<keyword evidence="1" id="KW-1133">Transmembrane helix</keyword>
<reference evidence="3" key="1">
    <citation type="submission" date="2016-10" db="EMBL/GenBank/DDBJ databases">
        <authorList>
            <person name="Varghese N."/>
            <person name="Submissions S."/>
        </authorList>
    </citation>
    <scope>NUCLEOTIDE SEQUENCE [LARGE SCALE GENOMIC DNA]</scope>
    <source>
        <strain evidence="3">CGMCC 4.5579</strain>
    </source>
</reference>
<dbReference type="EMBL" id="FOWW01000011">
    <property type="protein sequence ID" value="SFQ63235.1"/>
    <property type="molecule type" value="Genomic_DNA"/>
</dbReference>
<evidence type="ECO:0000313" key="2">
    <source>
        <dbReference type="EMBL" id="SFQ63235.1"/>
    </source>
</evidence>
<dbReference type="STRING" id="587909.SAMN05421810_11149"/>
<keyword evidence="1" id="KW-0812">Transmembrane</keyword>
<accession>A0A1I6A3J5</accession>
<proteinExistence type="predicted"/>
<evidence type="ECO:0000256" key="1">
    <source>
        <dbReference type="SAM" id="Phobius"/>
    </source>
</evidence>
<evidence type="ECO:0000313" key="3">
    <source>
        <dbReference type="Proteomes" id="UP000198727"/>
    </source>
</evidence>
<keyword evidence="3" id="KW-1185">Reference proteome</keyword>
<protein>
    <submittedName>
        <fullName evidence="2">Uncharacterized protein</fullName>
    </submittedName>
</protein>
<gene>
    <name evidence="2" type="ORF">SAMN05421810_11149</name>
</gene>
<feature type="transmembrane region" description="Helical" evidence="1">
    <location>
        <begin position="6"/>
        <end position="31"/>
    </location>
</feature>
<keyword evidence="1" id="KW-0472">Membrane</keyword>
<dbReference type="AlphaFoldDB" id="A0A1I6A3J5"/>
<dbReference type="RefSeq" id="WP_092535296.1">
    <property type="nucleotide sequence ID" value="NZ_FOWW01000011.1"/>
</dbReference>
<organism evidence="2 3">
    <name type="scientific">Amycolatopsis arida</name>
    <dbReference type="NCBI Taxonomy" id="587909"/>
    <lineage>
        <taxon>Bacteria</taxon>
        <taxon>Bacillati</taxon>
        <taxon>Actinomycetota</taxon>
        <taxon>Actinomycetes</taxon>
        <taxon>Pseudonocardiales</taxon>
        <taxon>Pseudonocardiaceae</taxon>
        <taxon>Amycolatopsis</taxon>
    </lineage>
</organism>
<dbReference type="Proteomes" id="UP000198727">
    <property type="component" value="Unassembled WGS sequence"/>
</dbReference>
<dbReference type="OrthoDB" id="3624003at2"/>
<name>A0A1I6A3J5_9PSEU</name>
<sequence length="199" mass="22360">MTFDIGGVIGLVIVVGVFGFTAGRWLAPILFRYVRLPRLAREHGWLVKTRGAWGRQPADLPGSGSADWAHSLPEMECEFLGTYRHQPVHGIEIAVRRRTFDAVYENWTTKVRRYSVVTVATSARPFGGFHAGGGGRAFTGDARAFYPDFLDWARNRRPEQREPLAQEGPGLRSVSWQGRLTRQRVLHSLDQLTGARTWG</sequence>